<dbReference type="STRING" id="139825.A0A401GI60"/>
<feature type="compositionally biased region" description="Polar residues" evidence="1">
    <location>
        <begin position="193"/>
        <end position="210"/>
    </location>
</feature>
<dbReference type="EMBL" id="BFAD01000004">
    <property type="protein sequence ID" value="GBE81867.1"/>
    <property type="molecule type" value="Genomic_DNA"/>
</dbReference>
<dbReference type="AlphaFoldDB" id="A0A401GI60"/>
<feature type="region of interest" description="Disordered" evidence="1">
    <location>
        <begin position="175"/>
        <end position="233"/>
    </location>
</feature>
<keyword evidence="3" id="KW-1185">Reference proteome</keyword>
<evidence type="ECO:0000313" key="3">
    <source>
        <dbReference type="Proteomes" id="UP000287166"/>
    </source>
</evidence>
<dbReference type="RefSeq" id="XP_027612780.1">
    <property type="nucleotide sequence ID" value="XM_027756979.1"/>
</dbReference>
<reference evidence="2 3" key="1">
    <citation type="journal article" date="2018" name="Sci. Rep.">
        <title>Genome sequence of the cauliflower mushroom Sparassis crispa (Hanabiratake) and its association with beneficial usage.</title>
        <authorList>
            <person name="Kiyama R."/>
            <person name="Furutani Y."/>
            <person name="Kawaguchi K."/>
            <person name="Nakanishi T."/>
        </authorList>
    </citation>
    <scope>NUCLEOTIDE SEQUENCE [LARGE SCALE GENOMIC DNA]</scope>
</reference>
<gene>
    <name evidence="2" type="ORF">SCP_0402410</name>
</gene>
<evidence type="ECO:0000256" key="1">
    <source>
        <dbReference type="SAM" id="MobiDB-lite"/>
    </source>
</evidence>
<dbReference type="OrthoDB" id="4991875at2759"/>
<accession>A0A401GI60</accession>
<feature type="compositionally biased region" description="Low complexity" evidence="1">
    <location>
        <begin position="211"/>
        <end position="229"/>
    </location>
</feature>
<name>A0A401GI60_9APHY</name>
<comment type="caution">
    <text evidence="2">The sequence shown here is derived from an EMBL/GenBank/DDBJ whole genome shotgun (WGS) entry which is preliminary data.</text>
</comment>
<protein>
    <submittedName>
        <fullName evidence="2">Uncharacterized protein</fullName>
    </submittedName>
</protein>
<sequence length="257" mass="25519">MPRSGLSHPPRLSGPGTFCSRVHSCQSNRSHSFNNIVMKSASHFAVFLSLVTLLPYVAADSSMYIPGFDAQPVTAQEIGVGSDGLTTWLIAPGVPSGTIPTDLGFNGPATLAVGPSNANIVYVDPTMGLSIQENCAVADGVAVCDAIIVDSETTLSTVITEQASGFAVQAAATATPAPSSGQSSPVLTGTAGAGSSQPGATSVPSRMTSVPSGSTPSASAIGSSSSSPSHTANGDVRLQSFPLVALAAAGLAAAFLA</sequence>
<dbReference type="Proteomes" id="UP000287166">
    <property type="component" value="Unassembled WGS sequence"/>
</dbReference>
<dbReference type="InParanoid" id="A0A401GI60"/>
<evidence type="ECO:0000313" key="2">
    <source>
        <dbReference type="EMBL" id="GBE81867.1"/>
    </source>
</evidence>
<dbReference type="GeneID" id="38778784"/>
<organism evidence="2 3">
    <name type="scientific">Sparassis crispa</name>
    <dbReference type="NCBI Taxonomy" id="139825"/>
    <lineage>
        <taxon>Eukaryota</taxon>
        <taxon>Fungi</taxon>
        <taxon>Dikarya</taxon>
        <taxon>Basidiomycota</taxon>
        <taxon>Agaricomycotina</taxon>
        <taxon>Agaricomycetes</taxon>
        <taxon>Polyporales</taxon>
        <taxon>Sparassidaceae</taxon>
        <taxon>Sparassis</taxon>
    </lineage>
</organism>
<proteinExistence type="predicted"/>
<feature type="compositionally biased region" description="Low complexity" evidence="1">
    <location>
        <begin position="175"/>
        <end position="185"/>
    </location>
</feature>